<dbReference type="Pfam" id="PF13468">
    <property type="entry name" value="Glyoxalase_3"/>
    <property type="match status" value="1"/>
</dbReference>
<evidence type="ECO:0000313" key="4">
    <source>
        <dbReference type="Proteomes" id="UP000257706"/>
    </source>
</evidence>
<comment type="caution">
    <text evidence="3">The sequence shown here is derived from an EMBL/GenBank/DDBJ whole genome shotgun (WGS) entry which is preliminary data.</text>
</comment>
<feature type="domain" description="Glyoxalase-like" evidence="2">
    <location>
        <begin position="60"/>
        <end position="243"/>
    </location>
</feature>
<evidence type="ECO:0000256" key="1">
    <source>
        <dbReference type="SAM" id="MobiDB-lite"/>
    </source>
</evidence>
<proteinExistence type="predicted"/>
<evidence type="ECO:0000259" key="2">
    <source>
        <dbReference type="Pfam" id="PF13468"/>
    </source>
</evidence>
<dbReference type="PANTHER" id="PTHR40265:SF1">
    <property type="entry name" value="GLYOXALASE-LIKE DOMAIN-CONTAINING PROTEIN"/>
    <property type="match status" value="1"/>
</dbReference>
<feature type="region of interest" description="Disordered" evidence="1">
    <location>
        <begin position="1"/>
        <end position="28"/>
    </location>
</feature>
<accession>A0A3B9INQ6</accession>
<dbReference type="SUPFAM" id="SSF54593">
    <property type="entry name" value="Glyoxalase/Bleomycin resistance protein/Dihydroxybiphenyl dioxygenase"/>
    <property type="match status" value="2"/>
</dbReference>
<sequence>MRDEGRLRPPFFVRPTGENQGRMTDRPMHGSCPAARFGSLIGKAPQKRSAGEMTHAINGIDHAIIGVADLEAARERFRRLGFAVTDRGRHVGWGTANYCVMFDDDYLELLGLIDPAAFTNGLDRFLEKGEGGLGVVFSTPDAEASHALLGAAGLVAPENALRNLGRVIENGPDGGPVELAFRNVHLADGATPGIPAFLCQHLTPEKMRRPDWLAHPNTARCILSATIVVDDVNAATEAYSRLFGSGAVTPTDTVIAVHTGRGVLMFATPYDLPNLHPDLDDEPRAHDHGLVALQIGVADRDRTAAVLEENGVAFDREQNGDLIVGPEEACGVLIEFTSV</sequence>
<name>A0A3B9INQ6_9PROT</name>
<protein>
    <submittedName>
        <fullName evidence="3">VOC family protein</fullName>
    </submittedName>
</protein>
<gene>
    <name evidence="3" type="ORF">DCK97_16065</name>
</gene>
<dbReference type="InterPro" id="IPR029068">
    <property type="entry name" value="Glyas_Bleomycin-R_OHBP_Dase"/>
</dbReference>
<evidence type="ECO:0000313" key="3">
    <source>
        <dbReference type="EMBL" id="HAE48933.1"/>
    </source>
</evidence>
<dbReference type="Gene3D" id="3.10.180.10">
    <property type="entry name" value="2,3-Dihydroxybiphenyl 1,2-Dioxygenase, domain 1"/>
    <property type="match status" value="2"/>
</dbReference>
<dbReference type="InterPro" id="IPR025870">
    <property type="entry name" value="Glyoxalase-like_dom"/>
</dbReference>
<dbReference type="EMBL" id="DMAI01000260">
    <property type="protein sequence ID" value="HAE48933.1"/>
    <property type="molecule type" value="Genomic_DNA"/>
</dbReference>
<dbReference type="PANTHER" id="PTHR40265">
    <property type="entry name" value="BLL2707 PROTEIN"/>
    <property type="match status" value="1"/>
</dbReference>
<organism evidence="3 4">
    <name type="scientific">Tistrella mobilis</name>
    <dbReference type="NCBI Taxonomy" id="171437"/>
    <lineage>
        <taxon>Bacteria</taxon>
        <taxon>Pseudomonadati</taxon>
        <taxon>Pseudomonadota</taxon>
        <taxon>Alphaproteobacteria</taxon>
        <taxon>Geminicoccales</taxon>
        <taxon>Geminicoccaceae</taxon>
        <taxon>Tistrella</taxon>
    </lineage>
</organism>
<dbReference type="Proteomes" id="UP000257706">
    <property type="component" value="Unassembled WGS sequence"/>
</dbReference>
<reference evidence="3 4" key="1">
    <citation type="journal article" date="2018" name="Nat. Biotechnol.">
        <title>A standardized bacterial taxonomy based on genome phylogeny substantially revises the tree of life.</title>
        <authorList>
            <person name="Parks D.H."/>
            <person name="Chuvochina M."/>
            <person name="Waite D.W."/>
            <person name="Rinke C."/>
            <person name="Skarshewski A."/>
            <person name="Chaumeil P.A."/>
            <person name="Hugenholtz P."/>
        </authorList>
    </citation>
    <scope>NUCLEOTIDE SEQUENCE [LARGE SCALE GENOMIC DNA]</scope>
    <source>
        <strain evidence="3">UBA8739</strain>
    </source>
</reference>
<dbReference type="AlphaFoldDB" id="A0A3B9INQ6"/>